<dbReference type="RefSeq" id="WP_127161675.1">
    <property type="nucleotide sequence ID" value="NZ_CP029822.1"/>
</dbReference>
<keyword evidence="1" id="KW-1133">Transmembrane helix</keyword>
<dbReference type="Proteomes" id="UP000273143">
    <property type="component" value="Chromosome"/>
</dbReference>
<gene>
    <name evidence="2" type="ORF">DM558_01130</name>
</gene>
<organism evidence="2 3">
    <name type="scientific">Entomomonas moraniae</name>
    <dbReference type="NCBI Taxonomy" id="2213226"/>
    <lineage>
        <taxon>Bacteria</taxon>
        <taxon>Pseudomonadati</taxon>
        <taxon>Pseudomonadota</taxon>
        <taxon>Gammaproteobacteria</taxon>
        <taxon>Pseudomonadales</taxon>
        <taxon>Pseudomonadaceae</taxon>
        <taxon>Entomomonas</taxon>
    </lineage>
</organism>
<dbReference type="KEGG" id="emo:DM558_01130"/>
<name>A0A3S9XAI5_9GAMM</name>
<dbReference type="EMBL" id="CP029822">
    <property type="protein sequence ID" value="AZS49462.1"/>
    <property type="molecule type" value="Genomic_DNA"/>
</dbReference>
<evidence type="ECO:0000313" key="2">
    <source>
        <dbReference type="EMBL" id="AZS49462.1"/>
    </source>
</evidence>
<feature type="transmembrane region" description="Helical" evidence="1">
    <location>
        <begin position="114"/>
        <end position="139"/>
    </location>
</feature>
<sequence length="150" mass="17099">MLKKIIRLFVMALSLTVILIPTGYLTKDTLFKPILYWFFSKEAKAKVIKGCTMKPSNLRGIHTERCTDVEITFKVNNTIINATIDEYNSNQTVNQINIRYAIFAPSIVIADEPILFLFLFMLFLFLLELLAIAACLASIDEFVADKIKNL</sequence>
<keyword evidence="3" id="KW-1185">Reference proteome</keyword>
<protein>
    <submittedName>
        <fullName evidence="2">Uncharacterized protein</fullName>
    </submittedName>
</protein>
<keyword evidence="1" id="KW-0472">Membrane</keyword>
<evidence type="ECO:0000313" key="3">
    <source>
        <dbReference type="Proteomes" id="UP000273143"/>
    </source>
</evidence>
<keyword evidence="1" id="KW-0812">Transmembrane</keyword>
<evidence type="ECO:0000256" key="1">
    <source>
        <dbReference type="SAM" id="Phobius"/>
    </source>
</evidence>
<reference evidence="3" key="1">
    <citation type="submission" date="2018-06" db="EMBL/GenBank/DDBJ databases">
        <title>Complete genome of Pseudomonas insecticola strain QZS01.</title>
        <authorList>
            <person name="Wang J."/>
            <person name="Su Q."/>
        </authorList>
    </citation>
    <scope>NUCLEOTIDE SEQUENCE [LARGE SCALE GENOMIC DNA]</scope>
    <source>
        <strain evidence="3">QZS01</strain>
    </source>
</reference>
<proteinExistence type="predicted"/>
<accession>A0A3S9XAI5</accession>
<dbReference type="AlphaFoldDB" id="A0A3S9XAI5"/>